<dbReference type="AlphaFoldDB" id="A0ABD0SWA0"/>
<evidence type="ECO:0000256" key="4">
    <source>
        <dbReference type="ARBA" id="ARBA00023125"/>
    </source>
</evidence>
<reference evidence="8 9" key="1">
    <citation type="submission" date="2024-06" db="EMBL/GenBank/DDBJ databases">
        <title>A chromosome-level genome assembly of beet webworm, Loxostege sticticalis.</title>
        <authorList>
            <person name="Zhang Y."/>
        </authorList>
    </citation>
    <scope>NUCLEOTIDE SEQUENCE [LARGE SCALE GENOMIC DNA]</scope>
    <source>
        <strain evidence="8">AQ028</strain>
        <tissue evidence="8">Male pupae</tissue>
    </source>
</reference>
<dbReference type="EMBL" id="JBEDNZ010000014">
    <property type="protein sequence ID" value="KAL0830034.1"/>
    <property type="molecule type" value="Genomic_DNA"/>
</dbReference>
<sequence length="545" mass="62596">MNHRKSCEICGIYYSAECNSNYQFMSSFPCGKDSEERCRKWLKQIGRKALLDLPHYKLKRRVVCGKHFTPRDFNKRKNRLRRDAIPTQNLYKPPLDDELLKNWRFFDIRPRRYDRTLHLTKNLPHDHMYYTKACRDRIFGDDNIFEEKLSGDLIKEKRRIRDDNRTHDIDFPVDEDSRQSHGDLDDNDFNCTEVEYLEDTDSDGSDDTADIKRENHTRLKQPDTEDPTIMFDQDFKLTLDDVDFLFLSYARTFRSLAKQFQTMLKLDIAKLFARYEMKNNMNTEEGSKREEPPSEPVKPSPVEIDPHPAVTPPEPVVKPPQFVVKPTQYVVKPSQFTHQTAVGPTQPVVIPSPDKVANFIPAKEANKKIFRRVPLQSVMSGVIAKTITSSPQASLAKSKETTHQVILVPPSRQAPSQQTELPQITQTNELEKNTAKTYIRVGSVPKQFDPTVNIERLKTDASMLSSQSESLQPPAPKVMKYFVPKKGPAYAIFSKDSVSLQQETPDPDLDMEVTGRVRTETVFVPTDHVGYCEEEEAGDSSDSSS</sequence>
<dbReference type="SMART" id="SM00692">
    <property type="entry name" value="DM3"/>
    <property type="match status" value="1"/>
</dbReference>
<dbReference type="SMART" id="SM00980">
    <property type="entry name" value="THAP"/>
    <property type="match status" value="1"/>
</dbReference>
<protein>
    <recommendedName>
        <fullName evidence="7">THAP-type domain-containing protein</fullName>
    </recommendedName>
</protein>
<evidence type="ECO:0000256" key="2">
    <source>
        <dbReference type="ARBA" id="ARBA00022771"/>
    </source>
</evidence>
<dbReference type="PROSITE" id="PS50950">
    <property type="entry name" value="ZF_THAP"/>
    <property type="match status" value="1"/>
</dbReference>
<dbReference type="GO" id="GO:0008270">
    <property type="term" value="F:zinc ion binding"/>
    <property type="evidence" value="ECO:0007669"/>
    <property type="project" value="UniProtKB-KW"/>
</dbReference>
<dbReference type="Proteomes" id="UP001549921">
    <property type="component" value="Unassembled WGS sequence"/>
</dbReference>
<evidence type="ECO:0000313" key="9">
    <source>
        <dbReference type="Proteomes" id="UP001549921"/>
    </source>
</evidence>
<dbReference type="InterPro" id="IPR006612">
    <property type="entry name" value="THAP_Znf"/>
</dbReference>
<dbReference type="SUPFAM" id="SSF57716">
    <property type="entry name" value="Glucocorticoid receptor-like (DNA-binding domain)"/>
    <property type="match status" value="1"/>
</dbReference>
<organism evidence="8 9">
    <name type="scientific">Loxostege sticticalis</name>
    <name type="common">Beet webworm moth</name>
    <dbReference type="NCBI Taxonomy" id="481309"/>
    <lineage>
        <taxon>Eukaryota</taxon>
        <taxon>Metazoa</taxon>
        <taxon>Ecdysozoa</taxon>
        <taxon>Arthropoda</taxon>
        <taxon>Hexapoda</taxon>
        <taxon>Insecta</taxon>
        <taxon>Pterygota</taxon>
        <taxon>Neoptera</taxon>
        <taxon>Endopterygota</taxon>
        <taxon>Lepidoptera</taxon>
        <taxon>Glossata</taxon>
        <taxon>Ditrysia</taxon>
        <taxon>Pyraloidea</taxon>
        <taxon>Crambidae</taxon>
        <taxon>Pyraustinae</taxon>
        <taxon>Loxostege</taxon>
    </lineage>
</organism>
<evidence type="ECO:0000256" key="6">
    <source>
        <dbReference type="SAM" id="MobiDB-lite"/>
    </source>
</evidence>
<keyword evidence="3" id="KW-0862">Zinc</keyword>
<comment type="caution">
    <text evidence="8">The sequence shown here is derived from an EMBL/GenBank/DDBJ whole genome shotgun (WGS) entry which is preliminary data.</text>
</comment>
<dbReference type="GO" id="GO:0003677">
    <property type="term" value="F:DNA binding"/>
    <property type="evidence" value="ECO:0007669"/>
    <property type="project" value="UniProtKB-UniRule"/>
</dbReference>
<evidence type="ECO:0000256" key="1">
    <source>
        <dbReference type="ARBA" id="ARBA00022723"/>
    </source>
</evidence>
<evidence type="ECO:0000256" key="5">
    <source>
        <dbReference type="PROSITE-ProRule" id="PRU00309"/>
    </source>
</evidence>
<keyword evidence="1" id="KW-0479">Metal-binding</keyword>
<feature type="region of interest" description="Disordered" evidence="6">
    <location>
        <begin position="281"/>
        <end position="317"/>
    </location>
</feature>
<evidence type="ECO:0000259" key="7">
    <source>
        <dbReference type="PROSITE" id="PS50950"/>
    </source>
</evidence>
<evidence type="ECO:0000256" key="3">
    <source>
        <dbReference type="ARBA" id="ARBA00022833"/>
    </source>
</evidence>
<accession>A0ABD0SWA0</accession>
<dbReference type="Pfam" id="PF05485">
    <property type="entry name" value="THAP"/>
    <property type="match status" value="1"/>
</dbReference>
<evidence type="ECO:0000313" key="8">
    <source>
        <dbReference type="EMBL" id="KAL0830034.1"/>
    </source>
</evidence>
<feature type="domain" description="THAP-type" evidence="7">
    <location>
        <begin position="1"/>
        <end position="89"/>
    </location>
</feature>
<keyword evidence="4 5" id="KW-0238">DNA-binding</keyword>
<gene>
    <name evidence="8" type="ORF">ABMA28_003492</name>
</gene>
<keyword evidence="2 5" id="KW-0863">Zinc-finger</keyword>
<name>A0ABD0SWA0_LOXSC</name>
<proteinExistence type="predicted"/>